<proteinExistence type="predicted"/>
<gene>
    <name evidence="2" type="ORF">Pcinc_020795</name>
</gene>
<accession>A0AAE1KIL0</accession>
<comment type="caution">
    <text evidence="2">The sequence shown here is derived from an EMBL/GenBank/DDBJ whole genome shotgun (WGS) entry which is preliminary data.</text>
</comment>
<evidence type="ECO:0000259" key="1">
    <source>
        <dbReference type="Pfam" id="PF14661"/>
    </source>
</evidence>
<evidence type="ECO:0000313" key="2">
    <source>
        <dbReference type="EMBL" id="KAK3874254.1"/>
    </source>
</evidence>
<dbReference type="GO" id="GO:0070652">
    <property type="term" value="C:HAUS complex"/>
    <property type="evidence" value="ECO:0007669"/>
    <property type="project" value="InterPro"/>
</dbReference>
<feature type="domain" description="HAUS augmin-like complex subunit 6 N-terminal" evidence="1">
    <location>
        <begin position="13"/>
        <end position="258"/>
    </location>
</feature>
<dbReference type="GO" id="GO:0051225">
    <property type="term" value="P:spindle assembly"/>
    <property type="evidence" value="ECO:0007669"/>
    <property type="project" value="InterPro"/>
</dbReference>
<protein>
    <recommendedName>
        <fullName evidence="1">HAUS augmin-like complex subunit 6 N-terminal domain-containing protein</fullName>
    </recommendedName>
</protein>
<dbReference type="InterPro" id="IPR026797">
    <property type="entry name" value="HAUS_6"/>
</dbReference>
<evidence type="ECO:0000313" key="3">
    <source>
        <dbReference type="Proteomes" id="UP001286313"/>
    </source>
</evidence>
<keyword evidence="3" id="KW-1185">Reference proteome</keyword>
<dbReference type="Proteomes" id="UP001286313">
    <property type="component" value="Unassembled WGS sequence"/>
</dbReference>
<dbReference type="GO" id="GO:0008017">
    <property type="term" value="F:microtubule binding"/>
    <property type="evidence" value="ECO:0007669"/>
    <property type="project" value="TreeGrafter"/>
</dbReference>
<dbReference type="GO" id="GO:1990498">
    <property type="term" value="C:mitotic spindle microtubule"/>
    <property type="evidence" value="ECO:0007669"/>
    <property type="project" value="TreeGrafter"/>
</dbReference>
<dbReference type="AlphaFoldDB" id="A0AAE1KIL0"/>
<sequence>MACISDGNMHQQLYSSLLLLGLDKEALEHSLHTPVNQNMFLRMNEKLGETLLHFLFMSIDPERAAKVFRDCWPIVERKQGMLFQKATFEWYKSLQQSYGQMVPSIVAKSFMAPTGPKFTSIVTTLVRIALHSSIAKKDPRCTILNCPAVCRCPKQNKETFQLQQAFKYTHYKDYVGKQIHHQKVLKSLEVKSREALSRYRRLCSDCEKAGQELKEICQRNTSITKQHKDKLINMPFSEMEKEILQSIASMNALAENKWKRFEEFQAREEASWNILDPLLSGTTHSYLDGAQYSPQVPDIIYKDHATTINKLKLEGGVYTGGQLNLVNLLNYSNLALTSLQHTVTSTSSQPLEDLTGEVAVQQGQVESLGETSSELSARLAVLLPSLRQSVATSRRSFLTEHPSMQSLELDGKPLLCPPTPSISLTSIPMASGKGGNKNYQFIHHLTPGTSIPKLKMTKDKDYSLNRRNVGCNGPIVENVSQPSNSLTELQCVPSQVSYIGISEEDEGNVGLGEDVLSADTRGRYQKQKEKKLEELHNSTHPRHPSYKKVPETSGHIKKPVAVGKTKAPAAAREKEKDVTVMPADPIINSNFKETLPEKKLEESVIMEEKFINDSQSMSELLGQTDENKRSSLLPEESVFDTLTDSILLGESAVALLHQDEVQSEIRRESIASRRQSLASLGRLSFDSGKHIQDTQSIFLNTSEEFCGILDQSDSCLFSTSMEDF</sequence>
<dbReference type="Pfam" id="PF14661">
    <property type="entry name" value="HAUS6_N"/>
    <property type="match status" value="1"/>
</dbReference>
<dbReference type="EMBL" id="JAWQEG010002118">
    <property type="protein sequence ID" value="KAK3874254.1"/>
    <property type="molecule type" value="Genomic_DNA"/>
</dbReference>
<dbReference type="PANTHER" id="PTHR16151:SF2">
    <property type="entry name" value="HAUS AUGMIN-LIKE COMPLEX SUBUNIT 6"/>
    <property type="match status" value="1"/>
</dbReference>
<dbReference type="PANTHER" id="PTHR16151">
    <property type="entry name" value="HAUS AUGMIN-LIKE COMPLEX SUBUNIT 6"/>
    <property type="match status" value="1"/>
</dbReference>
<name>A0AAE1KIL0_PETCI</name>
<organism evidence="2 3">
    <name type="scientific">Petrolisthes cinctipes</name>
    <name type="common">Flat porcelain crab</name>
    <dbReference type="NCBI Taxonomy" id="88211"/>
    <lineage>
        <taxon>Eukaryota</taxon>
        <taxon>Metazoa</taxon>
        <taxon>Ecdysozoa</taxon>
        <taxon>Arthropoda</taxon>
        <taxon>Crustacea</taxon>
        <taxon>Multicrustacea</taxon>
        <taxon>Malacostraca</taxon>
        <taxon>Eumalacostraca</taxon>
        <taxon>Eucarida</taxon>
        <taxon>Decapoda</taxon>
        <taxon>Pleocyemata</taxon>
        <taxon>Anomura</taxon>
        <taxon>Galatheoidea</taxon>
        <taxon>Porcellanidae</taxon>
        <taxon>Petrolisthes</taxon>
    </lineage>
</organism>
<dbReference type="InterPro" id="IPR028163">
    <property type="entry name" value="HAUS_6_N"/>
</dbReference>
<reference evidence="2" key="1">
    <citation type="submission" date="2023-10" db="EMBL/GenBank/DDBJ databases">
        <title>Genome assemblies of two species of porcelain crab, Petrolisthes cinctipes and Petrolisthes manimaculis (Anomura: Porcellanidae).</title>
        <authorList>
            <person name="Angst P."/>
        </authorList>
    </citation>
    <scope>NUCLEOTIDE SEQUENCE</scope>
    <source>
        <strain evidence="2">PB745_01</strain>
        <tissue evidence="2">Gill</tissue>
    </source>
</reference>